<dbReference type="AlphaFoldDB" id="A0A1B6GTI6"/>
<name>A0A1B6GTI6_9HEMI</name>
<feature type="non-terminal residue" evidence="2">
    <location>
        <position position="1"/>
    </location>
</feature>
<evidence type="ECO:0000313" key="2">
    <source>
        <dbReference type="EMBL" id="JAS65760.1"/>
    </source>
</evidence>
<sequence length="107" mass="12532">KYFVYRVFQTTRPQSPAIQPSDIERWNKLQPQQIAYGERRKTALITFKIQGVPETEGHRFESRDPQTATQVMWHIISKVPERRTTRHQNLENISSPVQMAEAPRNSA</sequence>
<proteinExistence type="predicted"/>
<organism evidence="2">
    <name type="scientific">Cuerna arida</name>
    <dbReference type="NCBI Taxonomy" id="1464854"/>
    <lineage>
        <taxon>Eukaryota</taxon>
        <taxon>Metazoa</taxon>
        <taxon>Ecdysozoa</taxon>
        <taxon>Arthropoda</taxon>
        <taxon>Hexapoda</taxon>
        <taxon>Insecta</taxon>
        <taxon>Pterygota</taxon>
        <taxon>Neoptera</taxon>
        <taxon>Paraneoptera</taxon>
        <taxon>Hemiptera</taxon>
        <taxon>Auchenorrhyncha</taxon>
        <taxon>Membracoidea</taxon>
        <taxon>Cicadellidae</taxon>
        <taxon>Cicadellinae</taxon>
        <taxon>Proconiini</taxon>
        <taxon>Cuerna</taxon>
    </lineage>
</organism>
<gene>
    <name evidence="2" type="ORF">g.25398</name>
</gene>
<accession>A0A1B6GTI6</accession>
<protein>
    <submittedName>
        <fullName evidence="2">Uncharacterized protein</fullName>
    </submittedName>
</protein>
<feature type="region of interest" description="Disordered" evidence="1">
    <location>
        <begin position="79"/>
        <end position="107"/>
    </location>
</feature>
<evidence type="ECO:0000256" key="1">
    <source>
        <dbReference type="SAM" id="MobiDB-lite"/>
    </source>
</evidence>
<reference evidence="2" key="1">
    <citation type="submission" date="2015-11" db="EMBL/GenBank/DDBJ databases">
        <title>De novo transcriptome assembly of four potential Pierce s Disease insect vectors from Arizona vineyards.</title>
        <authorList>
            <person name="Tassone E.E."/>
        </authorList>
    </citation>
    <scope>NUCLEOTIDE SEQUENCE</scope>
</reference>
<dbReference type="EMBL" id="GECZ01004009">
    <property type="protein sequence ID" value="JAS65760.1"/>
    <property type="molecule type" value="Transcribed_RNA"/>
</dbReference>